<sequence length="185" mass="20827">MKWILGLLPLVALFLGSCGTPPVPRPEGYPRIALPEKVYRLVDTTLPYRVQLPVYAKLQLLDDGIGQDVLFPDLKGTLHLTYYYRPGALDTLVDDAHRMAYKHTIKADAIEELSIDVPEHRVYAVLFKIYGNAASNVQFYATDSASHYLRGALYFDCEPNADSLAPAVNFLTADIERLIQTLEWK</sequence>
<proteinExistence type="predicted"/>
<dbReference type="Proteomes" id="UP000054172">
    <property type="component" value="Unassembled WGS sequence"/>
</dbReference>
<keyword evidence="2" id="KW-1185">Reference proteome</keyword>
<dbReference type="AlphaFoldDB" id="A0A0Q4B736"/>
<dbReference type="PROSITE" id="PS51257">
    <property type="entry name" value="PROKAR_LIPOPROTEIN"/>
    <property type="match status" value="1"/>
</dbReference>
<dbReference type="EMBL" id="LIIK01000040">
    <property type="protein sequence ID" value="KQM08407.1"/>
    <property type="molecule type" value="Genomic_DNA"/>
</dbReference>
<reference evidence="1" key="1">
    <citation type="submission" date="2015-08" db="EMBL/GenBank/DDBJ databases">
        <title>Candidatus Bacteriodes Periocalifornicus.</title>
        <authorList>
            <person name="McLean J.S."/>
            <person name="Kelley S."/>
        </authorList>
    </citation>
    <scope>NUCLEOTIDE SEQUENCE [LARGE SCALE GENOMIC DNA]</scope>
    <source>
        <strain evidence="1">12B</strain>
    </source>
</reference>
<organism evidence="1 2">
    <name type="scientific">Candidatus [Bacteroides] periocalifornicus</name>
    <dbReference type="NCBI Taxonomy" id="1702214"/>
    <lineage>
        <taxon>Bacteria</taxon>
        <taxon>Pseudomonadati</taxon>
        <taxon>Bacteroidota</taxon>
    </lineage>
</organism>
<dbReference type="Pfam" id="PF25593">
    <property type="entry name" value="GldD_lipo"/>
    <property type="match status" value="1"/>
</dbReference>
<evidence type="ECO:0008006" key="3">
    <source>
        <dbReference type="Google" id="ProtNLM"/>
    </source>
</evidence>
<evidence type="ECO:0000313" key="2">
    <source>
        <dbReference type="Proteomes" id="UP000054172"/>
    </source>
</evidence>
<accession>A0A0Q4B736</accession>
<gene>
    <name evidence="1" type="ORF">AL399_07510</name>
</gene>
<dbReference type="PATRIC" id="fig|1702214.3.peg.1227"/>
<name>A0A0Q4B736_9BACT</name>
<evidence type="ECO:0000313" key="1">
    <source>
        <dbReference type="EMBL" id="KQM08407.1"/>
    </source>
</evidence>
<dbReference type="STRING" id="1702214.AL399_07510"/>
<protein>
    <recommendedName>
        <fullName evidence="3">Gliding motility lipoprotein GldD</fullName>
    </recommendedName>
</protein>
<dbReference type="InterPro" id="IPR019850">
    <property type="entry name" value="GldD-like"/>
</dbReference>
<comment type="caution">
    <text evidence="1">The sequence shown here is derived from an EMBL/GenBank/DDBJ whole genome shotgun (WGS) entry which is preliminary data.</text>
</comment>